<comment type="caution">
    <text evidence="9">Lacks conserved residue(s) required for the propagation of feature annotation.</text>
</comment>
<feature type="region of interest" description="Disordered" evidence="10">
    <location>
        <begin position="96"/>
        <end position="133"/>
    </location>
</feature>
<proteinExistence type="inferred from homology"/>
<dbReference type="InterPro" id="IPR008427">
    <property type="entry name" value="Extracellular_membr_CFEM_dom"/>
</dbReference>
<feature type="compositionally biased region" description="Low complexity" evidence="10">
    <location>
        <begin position="114"/>
        <end position="124"/>
    </location>
</feature>
<protein>
    <recommendedName>
        <fullName evidence="13">CFEM domain-containing protein</fullName>
    </recommendedName>
</protein>
<feature type="transmembrane region" description="Helical" evidence="11">
    <location>
        <begin position="244"/>
        <end position="266"/>
    </location>
</feature>
<feature type="signal peptide" evidence="12">
    <location>
        <begin position="1"/>
        <end position="16"/>
    </location>
</feature>
<keyword evidence="8" id="KW-0449">Lipoprotein</keyword>
<organism evidence="14 15">
    <name type="scientific">Fusarium euwallaceae</name>
    <dbReference type="NCBI Taxonomy" id="1147111"/>
    <lineage>
        <taxon>Eukaryota</taxon>
        <taxon>Fungi</taxon>
        <taxon>Dikarya</taxon>
        <taxon>Ascomycota</taxon>
        <taxon>Pezizomycotina</taxon>
        <taxon>Sordariomycetes</taxon>
        <taxon>Hypocreomycetidae</taxon>
        <taxon>Hypocreales</taxon>
        <taxon>Nectriaceae</taxon>
        <taxon>Fusarium</taxon>
        <taxon>Fusarium solani species complex</taxon>
    </lineage>
</organism>
<feature type="chain" id="PRO_5019186277" description="CFEM domain-containing protein" evidence="12">
    <location>
        <begin position="17"/>
        <end position="313"/>
    </location>
</feature>
<dbReference type="GO" id="GO:0005576">
    <property type="term" value="C:extracellular region"/>
    <property type="evidence" value="ECO:0007669"/>
    <property type="project" value="UniProtKB-SubCell"/>
</dbReference>
<feature type="region of interest" description="Disordered" evidence="10">
    <location>
        <begin position="179"/>
        <end position="237"/>
    </location>
</feature>
<dbReference type="AlphaFoldDB" id="A0A430M2P7"/>
<keyword evidence="11" id="KW-0472">Membrane</keyword>
<evidence type="ECO:0000256" key="8">
    <source>
        <dbReference type="ARBA" id="ARBA00023288"/>
    </source>
</evidence>
<evidence type="ECO:0000256" key="7">
    <source>
        <dbReference type="ARBA" id="ARBA00023157"/>
    </source>
</evidence>
<keyword evidence="7 9" id="KW-1015">Disulfide bond</keyword>
<feature type="disulfide bond" evidence="9">
    <location>
        <begin position="48"/>
        <end position="55"/>
    </location>
</feature>
<keyword evidence="15" id="KW-1185">Reference proteome</keyword>
<name>A0A430M2P7_9HYPO</name>
<evidence type="ECO:0000256" key="4">
    <source>
        <dbReference type="ARBA" id="ARBA00022525"/>
    </source>
</evidence>
<evidence type="ECO:0000256" key="12">
    <source>
        <dbReference type="SAM" id="SignalP"/>
    </source>
</evidence>
<evidence type="ECO:0000313" key="14">
    <source>
        <dbReference type="EMBL" id="RTE82250.1"/>
    </source>
</evidence>
<accession>A0A430M2P7</accession>
<evidence type="ECO:0000313" key="15">
    <source>
        <dbReference type="Proteomes" id="UP000287124"/>
    </source>
</evidence>
<dbReference type="SMART" id="SM00747">
    <property type="entry name" value="CFEM"/>
    <property type="match status" value="1"/>
</dbReference>
<evidence type="ECO:0000256" key="6">
    <source>
        <dbReference type="ARBA" id="ARBA00022729"/>
    </source>
</evidence>
<evidence type="ECO:0000256" key="11">
    <source>
        <dbReference type="SAM" id="Phobius"/>
    </source>
</evidence>
<dbReference type="Proteomes" id="UP000287124">
    <property type="component" value="Unassembled WGS sequence"/>
</dbReference>
<evidence type="ECO:0000256" key="5">
    <source>
        <dbReference type="ARBA" id="ARBA00022622"/>
    </source>
</evidence>
<feature type="region of interest" description="Disordered" evidence="10">
    <location>
        <begin position="286"/>
        <end position="313"/>
    </location>
</feature>
<evidence type="ECO:0000256" key="2">
    <source>
        <dbReference type="ARBA" id="ARBA00004613"/>
    </source>
</evidence>
<feature type="compositionally biased region" description="Low complexity" evidence="10">
    <location>
        <begin position="185"/>
        <end position="219"/>
    </location>
</feature>
<keyword evidence="11" id="KW-1133">Transmembrane helix</keyword>
<dbReference type="Pfam" id="PF05730">
    <property type="entry name" value="CFEM"/>
    <property type="match status" value="1"/>
</dbReference>
<gene>
    <name evidence="14" type="ORF">BHE90_003242</name>
</gene>
<dbReference type="GO" id="GO:0098552">
    <property type="term" value="C:side of membrane"/>
    <property type="evidence" value="ECO:0007669"/>
    <property type="project" value="UniProtKB-KW"/>
</dbReference>
<reference evidence="14 15" key="1">
    <citation type="submission" date="2017-06" db="EMBL/GenBank/DDBJ databases">
        <title>Comparative genomic analysis of Ambrosia Fusariam Clade fungi.</title>
        <authorList>
            <person name="Stajich J.E."/>
            <person name="Carrillo J."/>
            <person name="Kijimoto T."/>
            <person name="Eskalen A."/>
            <person name="O'Donnell K."/>
            <person name="Kasson M."/>
        </authorList>
    </citation>
    <scope>NUCLEOTIDE SEQUENCE [LARGE SCALE GENOMIC DNA]</scope>
    <source>
        <strain evidence="14 15">UCR1854</strain>
    </source>
</reference>
<comment type="subcellular location">
    <subcellularLocation>
        <location evidence="1">Membrane</location>
        <topology evidence="1">Lipid-anchor</topology>
        <topology evidence="1">GPI-anchor</topology>
    </subcellularLocation>
    <subcellularLocation>
        <location evidence="2">Secreted</location>
    </subcellularLocation>
</comment>
<feature type="domain" description="CFEM" evidence="13">
    <location>
        <begin position="6"/>
        <end position="123"/>
    </location>
</feature>
<evidence type="ECO:0000256" key="9">
    <source>
        <dbReference type="PROSITE-ProRule" id="PRU01356"/>
    </source>
</evidence>
<comment type="caution">
    <text evidence="14">The sequence shown here is derived from an EMBL/GenBank/DDBJ whole genome shotgun (WGS) entry which is preliminary data.</text>
</comment>
<feature type="compositionally biased region" description="Basic and acidic residues" evidence="10">
    <location>
        <begin position="298"/>
        <end position="313"/>
    </location>
</feature>
<keyword evidence="11" id="KW-0812">Transmembrane</keyword>
<keyword evidence="6 12" id="KW-0732">Signal</keyword>
<evidence type="ECO:0000256" key="3">
    <source>
        <dbReference type="ARBA" id="ARBA00010031"/>
    </source>
</evidence>
<keyword evidence="5" id="KW-0336">GPI-anchor</keyword>
<evidence type="ECO:0000256" key="10">
    <source>
        <dbReference type="SAM" id="MobiDB-lite"/>
    </source>
</evidence>
<keyword evidence="5" id="KW-0325">Glycoprotein</keyword>
<comment type="similarity">
    <text evidence="3">Belongs to the RBT5 family.</text>
</comment>
<keyword evidence="4" id="KW-0964">Secreted</keyword>
<dbReference type="PROSITE" id="PS52012">
    <property type="entry name" value="CFEM"/>
    <property type="match status" value="1"/>
</dbReference>
<evidence type="ECO:0000256" key="1">
    <source>
        <dbReference type="ARBA" id="ARBA00004589"/>
    </source>
</evidence>
<evidence type="ECO:0000259" key="13">
    <source>
        <dbReference type="PROSITE" id="PS52012"/>
    </source>
</evidence>
<sequence length="313" mass="32567">MQLLSLVLFSFSGILALENGSDNGAVGAALMPECAVNCIKEHVPNSGCDLFHVTCLCDPDFRAKHGPIIAPCIIALCDANEINKVQNAWRGQCEAVPSTPNGRESVKSELEEGTSTAAVASTSANDDDIDAKLGPEINTTEIDTKTNPNTNAKINFELDLEFNLERNFKYSVKLNPKANAHAHTESSTSSTTSSTSSSESGTESTSSTTTSTATGASKPTPTPTRTPVPTSNQSSQGLTAGAKAGIGVGVSFGVVGMACLAATLWLRTRTKAPPVTPAPVIEDVGKAELPATTTRPLHVSEIDGREAPQELAA</sequence>
<dbReference type="EMBL" id="MIKF01000029">
    <property type="protein sequence ID" value="RTE82250.1"/>
    <property type="molecule type" value="Genomic_DNA"/>
</dbReference>